<evidence type="ECO:0000313" key="1">
    <source>
        <dbReference type="EMBL" id="ETK08643.1"/>
    </source>
</evidence>
<dbReference type="AlphaFoldDB" id="W2CNQ0"/>
<dbReference type="PATRIC" id="fig|1411022.3.peg.618"/>
<dbReference type="EMBL" id="AYYE01000904">
    <property type="protein sequence ID" value="ETK08643.1"/>
    <property type="molecule type" value="Genomic_DNA"/>
</dbReference>
<dbReference type="Proteomes" id="UP000034982">
    <property type="component" value="Unassembled WGS sequence"/>
</dbReference>
<protein>
    <submittedName>
        <fullName evidence="1">Uncharacterized protein</fullName>
    </submittedName>
</protein>
<name>W2CNQ0_9BACT</name>
<evidence type="ECO:0000313" key="2">
    <source>
        <dbReference type="Proteomes" id="UP000034982"/>
    </source>
</evidence>
<reference evidence="1 2" key="1">
    <citation type="submission" date="2013-11" db="EMBL/GenBank/DDBJ databases">
        <title>Single cell genomics of uncultured Tannerella BU063 (oral taxon 286).</title>
        <authorList>
            <person name="Beall C.J."/>
            <person name="Campbell A.G."/>
            <person name="Griffen A.L."/>
            <person name="Podar M."/>
            <person name="Leys E.J."/>
        </authorList>
    </citation>
    <scope>NUCLEOTIDE SEQUENCE [LARGE SCALE GENOMIC DNA]</scope>
    <source>
        <strain evidence="1">Cell 1/3</strain>
    </source>
</reference>
<organism evidence="1 2">
    <name type="scientific">Tannerella sp. oral taxon BU063 isolate Cell 1/3</name>
    <dbReference type="NCBI Taxonomy" id="1411022"/>
    <lineage>
        <taxon>Bacteria</taxon>
        <taxon>Pseudomonadati</taxon>
        <taxon>Bacteroidota</taxon>
        <taxon>Bacteroidia</taxon>
        <taxon>Bacteroidales</taxon>
        <taxon>Tannerellaceae</taxon>
        <taxon>Tannerella</taxon>
    </lineage>
</organism>
<accession>W2CNQ0</accession>
<proteinExistence type="predicted"/>
<sequence>MGIRPRWGVLGGRMRYAPTLPAGGYRESNKNKRITNQPIFNNMQTVNYNNENEMKNVKCNDEAALTGLPFLARATEHAAELKAMADEQPKGCTMLVCAGEESEDGQLRFAFSYTGPRGILTEMLDGLLDDDDLREVLEQVMARRQEEDNSETTLE</sequence>
<comment type="caution">
    <text evidence="1">The sequence shown here is derived from an EMBL/GenBank/DDBJ whole genome shotgun (WGS) entry which is preliminary data.</text>
</comment>
<gene>
    <name evidence="1" type="ORF">T230_06655</name>
</gene>